<evidence type="ECO:0000313" key="2">
    <source>
        <dbReference type="EMBL" id="ANW96080.1"/>
    </source>
</evidence>
<dbReference type="KEGG" id="wfu:AXE80_07220"/>
<dbReference type="Proteomes" id="UP000092967">
    <property type="component" value="Chromosome"/>
</dbReference>
<proteinExistence type="predicted"/>
<dbReference type="RefSeq" id="WP_068825840.1">
    <property type="nucleotide sequence ID" value="NZ_CP014224.1"/>
</dbReference>
<keyword evidence="1" id="KW-0472">Membrane</keyword>
<feature type="transmembrane region" description="Helical" evidence="1">
    <location>
        <begin position="39"/>
        <end position="60"/>
    </location>
</feature>
<gene>
    <name evidence="2" type="ORF">AXE80_07220</name>
</gene>
<keyword evidence="3" id="KW-1185">Reference proteome</keyword>
<dbReference type="AlphaFoldDB" id="A0A1B1Y5P6"/>
<dbReference type="STRING" id="1790137.AXE80_07220"/>
<protein>
    <submittedName>
        <fullName evidence="2">Uncharacterized protein</fullName>
    </submittedName>
</protein>
<evidence type="ECO:0000256" key="1">
    <source>
        <dbReference type="SAM" id="Phobius"/>
    </source>
</evidence>
<evidence type="ECO:0000313" key="3">
    <source>
        <dbReference type="Proteomes" id="UP000092967"/>
    </source>
</evidence>
<dbReference type="OrthoDB" id="1427742at2"/>
<keyword evidence="1" id="KW-0812">Transmembrane</keyword>
<sequence>MQKEIVRDTIVKVIEKTIQPISDNSEIYKEIINSQSQTYNLIIVVFLGIIALFAGATWLYNKKIVKAEIIKETDKVFKKEKDKLIKQFKTEFEGELNFVKGESARLFANSIDGTDPGDYSNKYYWWMQCVKYYKAIDKGKGVRISVENALHSLTKAIETKEESKKYIIKTYPELDENFYDIIKIIPNELDKEKSEIKELTEELLK</sequence>
<dbReference type="EMBL" id="CP014224">
    <property type="protein sequence ID" value="ANW96080.1"/>
    <property type="molecule type" value="Genomic_DNA"/>
</dbReference>
<organism evidence="2 3">
    <name type="scientific">Wenyingzhuangia fucanilytica</name>
    <dbReference type="NCBI Taxonomy" id="1790137"/>
    <lineage>
        <taxon>Bacteria</taxon>
        <taxon>Pseudomonadati</taxon>
        <taxon>Bacteroidota</taxon>
        <taxon>Flavobacteriia</taxon>
        <taxon>Flavobacteriales</taxon>
        <taxon>Flavobacteriaceae</taxon>
        <taxon>Wenyingzhuangia</taxon>
    </lineage>
</organism>
<name>A0A1B1Y5P6_9FLAO</name>
<keyword evidence="1" id="KW-1133">Transmembrane helix</keyword>
<accession>A0A1B1Y5P6</accession>
<reference evidence="2 3" key="1">
    <citation type="submission" date="2016-02" db="EMBL/GenBank/DDBJ databases">
        <authorList>
            <person name="Wen L."/>
            <person name="He K."/>
            <person name="Yang H."/>
        </authorList>
    </citation>
    <scope>NUCLEOTIDE SEQUENCE [LARGE SCALE GENOMIC DNA]</scope>
    <source>
        <strain evidence="2 3">CZ1127</strain>
    </source>
</reference>